<name>A0A143BK52_9BACT</name>
<dbReference type="KEGG" id="gph:GEMMAAP_08520"/>
<evidence type="ECO:0008006" key="3">
    <source>
        <dbReference type="Google" id="ProtNLM"/>
    </source>
</evidence>
<dbReference type="AlphaFoldDB" id="A0A143BK52"/>
<dbReference type="InterPro" id="IPR007485">
    <property type="entry name" value="LPS_assembly_LptE"/>
</dbReference>
<organism evidence="1 2">
    <name type="scientific">Gemmatimonas phototrophica</name>
    <dbReference type="NCBI Taxonomy" id="1379270"/>
    <lineage>
        <taxon>Bacteria</taxon>
        <taxon>Pseudomonadati</taxon>
        <taxon>Gemmatimonadota</taxon>
        <taxon>Gemmatimonadia</taxon>
        <taxon>Gemmatimonadales</taxon>
        <taxon>Gemmatimonadaceae</taxon>
        <taxon>Gemmatimonas</taxon>
    </lineage>
</organism>
<gene>
    <name evidence="1" type="ORF">GEMMAAP_08520</name>
</gene>
<dbReference type="GO" id="GO:0019867">
    <property type="term" value="C:outer membrane"/>
    <property type="evidence" value="ECO:0007669"/>
    <property type="project" value="InterPro"/>
</dbReference>
<accession>A0A143BK52</accession>
<sequence length="161" mass="17397">MFAVGGLAMCAVTGCYGFSGGGGLPRTLKTVAIQPFDNQTAAPELQRELFEQLRNVMRDRLNLREAPEARADLVVRGTIVTYDVDLPLGASADGRNTASNRRRLQLAIDIEIVESATSRVLLTKKGLAREGQYAEGGEASGRKNALESLMTDIVEGVQSQW</sequence>
<reference evidence="1 2" key="2">
    <citation type="journal article" date="2016" name="Environ. Microbiol. Rep.">
        <title>Metagenomic evidence for the presence of phototrophic Gemmatimonadetes bacteria in diverse environments.</title>
        <authorList>
            <person name="Zeng Y."/>
            <person name="Baumbach J."/>
            <person name="Barbosa E.G."/>
            <person name="Azevedo V."/>
            <person name="Zhang C."/>
            <person name="Koblizek M."/>
        </authorList>
    </citation>
    <scope>NUCLEOTIDE SEQUENCE [LARGE SCALE GENOMIC DNA]</scope>
    <source>
        <strain evidence="1 2">AP64</strain>
    </source>
</reference>
<proteinExistence type="predicted"/>
<dbReference type="GO" id="GO:0043165">
    <property type="term" value="P:Gram-negative-bacterium-type cell outer membrane assembly"/>
    <property type="evidence" value="ECO:0007669"/>
    <property type="project" value="InterPro"/>
</dbReference>
<reference evidence="1 2" key="1">
    <citation type="journal article" date="2014" name="Proc. Natl. Acad. Sci. U.S.A.">
        <title>Functional type 2 photosynthetic reaction centers found in the rare bacterial phylum Gemmatimonadetes.</title>
        <authorList>
            <person name="Zeng Y."/>
            <person name="Feng F."/>
            <person name="Medova H."/>
            <person name="Dean J."/>
            <person name="Koblizek M."/>
        </authorList>
    </citation>
    <scope>NUCLEOTIDE SEQUENCE [LARGE SCALE GENOMIC DNA]</scope>
    <source>
        <strain evidence="1 2">AP64</strain>
    </source>
</reference>
<keyword evidence="2" id="KW-1185">Reference proteome</keyword>
<protein>
    <recommendedName>
        <fullName evidence="3">Lipoprotein</fullName>
    </recommendedName>
</protein>
<dbReference type="eggNOG" id="ENOG5033HE4">
    <property type="taxonomic scope" value="Bacteria"/>
</dbReference>
<evidence type="ECO:0000313" key="1">
    <source>
        <dbReference type="EMBL" id="AMW04870.1"/>
    </source>
</evidence>
<dbReference type="STRING" id="1379270.GEMMAAP_08520"/>
<dbReference type="Proteomes" id="UP000076404">
    <property type="component" value="Chromosome"/>
</dbReference>
<evidence type="ECO:0000313" key="2">
    <source>
        <dbReference type="Proteomes" id="UP000076404"/>
    </source>
</evidence>
<dbReference type="EMBL" id="CP011454">
    <property type="protein sequence ID" value="AMW04870.1"/>
    <property type="molecule type" value="Genomic_DNA"/>
</dbReference>
<dbReference type="Pfam" id="PF04390">
    <property type="entry name" value="LptE"/>
    <property type="match status" value="1"/>
</dbReference>